<keyword evidence="4" id="KW-0804">Transcription</keyword>
<dbReference type="CDD" id="cd00009">
    <property type="entry name" value="AAA"/>
    <property type="match status" value="1"/>
</dbReference>
<dbReference type="PROSITE" id="PS50045">
    <property type="entry name" value="SIGMA54_INTERACT_4"/>
    <property type="match status" value="1"/>
</dbReference>
<accession>A0ABV9NXK9</accession>
<dbReference type="Gene3D" id="3.40.50.300">
    <property type="entry name" value="P-loop containing nucleotide triphosphate hydrolases"/>
    <property type="match status" value="1"/>
</dbReference>
<dbReference type="InterPro" id="IPR002197">
    <property type="entry name" value="HTH_Fis"/>
</dbReference>
<protein>
    <submittedName>
        <fullName evidence="7">Sigma 54-interacting transcriptional regulator</fullName>
    </submittedName>
</protein>
<dbReference type="RefSeq" id="WP_377910657.1">
    <property type="nucleotide sequence ID" value="NZ_JBHSGK010000021.1"/>
</dbReference>
<dbReference type="PROSITE" id="PS50112">
    <property type="entry name" value="PAS"/>
    <property type="match status" value="2"/>
</dbReference>
<feature type="domain" description="PAS" evidence="6">
    <location>
        <begin position="92"/>
        <end position="143"/>
    </location>
</feature>
<dbReference type="Gene3D" id="3.30.450.20">
    <property type="entry name" value="PAS domain"/>
    <property type="match status" value="2"/>
</dbReference>
<dbReference type="InterPro" id="IPR003593">
    <property type="entry name" value="AAA+_ATPase"/>
</dbReference>
<evidence type="ECO:0000259" key="6">
    <source>
        <dbReference type="PROSITE" id="PS50112"/>
    </source>
</evidence>
<dbReference type="Proteomes" id="UP001595896">
    <property type="component" value="Unassembled WGS sequence"/>
</dbReference>
<dbReference type="Pfam" id="PF00989">
    <property type="entry name" value="PAS"/>
    <property type="match status" value="2"/>
</dbReference>
<name>A0ABV9NXK9_9BACI</name>
<feature type="domain" description="PAS" evidence="6">
    <location>
        <begin position="210"/>
        <end position="255"/>
    </location>
</feature>
<dbReference type="EMBL" id="JBHSGK010000021">
    <property type="protein sequence ID" value="MFC4738068.1"/>
    <property type="molecule type" value="Genomic_DNA"/>
</dbReference>
<organism evidence="7 8">
    <name type="scientific">Bacillus daqingensis</name>
    <dbReference type="NCBI Taxonomy" id="872396"/>
    <lineage>
        <taxon>Bacteria</taxon>
        <taxon>Bacillati</taxon>
        <taxon>Bacillota</taxon>
        <taxon>Bacilli</taxon>
        <taxon>Bacillales</taxon>
        <taxon>Bacillaceae</taxon>
        <taxon>Bacillus</taxon>
    </lineage>
</organism>
<gene>
    <name evidence="7" type="ORF">ACFO4L_15955</name>
</gene>
<dbReference type="InterPro" id="IPR027417">
    <property type="entry name" value="P-loop_NTPase"/>
</dbReference>
<evidence type="ECO:0000256" key="4">
    <source>
        <dbReference type="ARBA" id="ARBA00023163"/>
    </source>
</evidence>
<keyword evidence="1" id="KW-0547">Nucleotide-binding</keyword>
<proteinExistence type="predicted"/>
<dbReference type="InterPro" id="IPR025662">
    <property type="entry name" value="Sigma_54_int_dom_ATP-bd_1"/>
</dbReference>
<dbReference type="Gene3D" id="1.10.10.60">
    <property type="entry name" value="Homeodomain-like"/>
    <property type="match status" value="1"/>
</dbReference>
<dbReference type="InterPro" id="IPR058031">
    <property type="entry name" value="AAA_lid_NorR"/>
</dbReference>
<dbReference type="SUPFAM" id="SSF52540">
    <property type="entry name" value="P-loop containing nucleoside triphosphate hydrolases"/>
    <property type="match status" value="1"/>
</dbReference>
<dbReference type="CDD" id="cd00130">
    <property type="entry name" value="PAS"/>
    <property type="match status" value="2"/>
</dbReference>
<keyword evidence="2" id="KW-0067">ATP-binding</keyword>
<feature type="domain" description="Sigma-54 factor interaction" evidence="5">
    <location>
        <begin position="344"/>
        <end position="574"/>
    </location>
</feature>
<sequence>MKRILLIGTKAQLEELEKLVPEGAEVYGGVTDHAAWTGSLLTTVPEEDWKSSQYEFVFAETNVRDDTLPLQCAPIYFRQMEADAEKEEMEQMTERLKEVLNATHDGMIAINEKAQLTLLNKRAEEMTGLSAVQDIGKDVHEVMPTSMLPRVLQTGKTEHNRKQKLGNDRTIVTTRVPIMDQGRPVGALGVFRDITEIVNMAEEVTNLKSIQEMLEAIIHSSDDAISVVDENGNGLLINPAYTRLTGLSEAEVVGKPASTDISEGESIHMQVLQSGIAVRGARMKVGPARKDVVVNVAPVIVDGDVKGSVGVVHDVSEMEALTKELEQARKIIRTLEAKYSFDDIVGRTQEIKMAVDQAKVAARTPAAILLRGDSGTGKELFAHAVHNESGRKFNKFIRVNCASLSETLLESELFGYEEGAFSGAKSGGRKGVFEEADQGSIFLDEIGELTPKMQAKLLRVLQEQEIVRVGGSQVLKVDVRVIAATNMNIEKRIEEGEFRSDLFFRLNRVPIYIPPLNERKDDIGRLSEHLMMKLNQDYGRRVTKLSPEALQKLQRYSWPGNVRELENVLGRAMIHLPQNASMIRAADIITDERKEESKLAPEISEEPLDEQLRRFERAVIEKMLIETDGNKTKAASKLGISTRSLYYKLK</sequence>
<dbReference type="PANTHER" id="PTHR32071">
    <property type="entry name" value="TRANSCRIPTIONAL REGULATORY PROTEIN"/>
    <property type="match status" value="1"/>
</dbReference>
<comment type="caution">
    <text evidence="7">The sequence shown here is derived from an EMBL/GenBank/DDBJ whole genome shotgun (WGS) entry which is preliminary data.</text>
</comment>
<evidence type="ECO:0000256" key="3">
    <source>
        <dbReference type="ARBA" id="ARBA00023015"/>
    </source>
</evidence>
<evidence type="ECO:0000313" key="8">
    <source>
        <dbReference type="Proteomes" id="UP001595896"/>
    </source>
</evidence>
<dbReference type="InterPro" id="IPR002078">
    <property type="entry name" value="Sigma_54_int"/>
</dbReference>
<reference evidence="8" key="1">
    <citation type="journal article" date="2019" name="Int. J. Syst. Evol. Microbiol.">
        <title>The Global Catalogue of Microorganisms (GCM) 10K type strain sequencing project: providing services to taxonomists for standard genome sequencing and annotation.</title>
        <authorList>
            <consortium name="The Broad Institute Genomics Platform"/>
            <consortium name="The Broad Institute Genome Sequencing Center for Infectious Disease"/>
            <person name="Wu L."/>
            <person name="Ma J."/>
        </authorList>
    </citation>
    <scope>NUCLEOTIDE SEQUENCE [LARGE SCALE GENOMIC DNA]</scope>
    <source>
        <strain evidence="8">JCM 12165</strain>
    </source>
</reference>
<dbReference type="InterPro" id="IPR025944">
    <property type="entry name" value="Sigma_54_int_dom_CS"/>
</dbReference>
<dbReference type="InterPro" id="IPR009057">
    <property type="entry name" value="Homeodomain-like_sf"/>
</dbReference>
<dbReference type="Pfam" id="PF00158">
    <property type="entry name" value="Sigma54_activat"/>
    <property type="match status" value="1"/>
</dbReference>
<dbReference type="InterPro" id="IPR000014">
    <property type="entry name" value="PAS"/>
</dbReference>
<evidence type="ECO:0000256" key="2">
    <source>
        <dbReference type="ARBA" id="ARBA00022840"/>
    </source>
</evidence>
<dbReference type="PANTHER" id="PTHR32071:SF121">
    <property type="entry name" value="SIGMA L-DEPENDENT TRANSCRIPTIONAL REGULATOR YQIR-RELATED"/>
    <property type="match status" value="1"/>
</dbReference>
<dbReference type="SMART" id="SM00382">
    <property type="entry name" value="AAA"/>
    <property type="match status" value="1"/>
</dbReference>
<dbReference type="SUPFAM" id="SSF55785">
    <property type="entry name" value="PYP-like sensor domain (PAS domain)"/>
    <property type="match status" value="2"/>
</dbReference>
<dbReference type="PRINTS" id="PR01590">
    <property type="entry name" value="HTHFIS"/>
</dbReference>
<dbReference type="Pfam" id="PF02954">
    <property type="entry name" value="HTH_8"/>
    <property type="match status" value="1"/>
</dbReference>
<keyword evidence="8" id="KW-1185">Reference proteome</keyword>
<dbReference type="Gene3D" id="1.10.8.60">
    <property type="match status" value="1"/>
</dbReference>
<evidence type="ECO:0000313" key="7">
    <source>
        <dbReference type="EMBL" id="MFC4738068.1"/>
    </source>
</evidence>
<dbReference type="NCBIfam" id="TIGR00229">
    <property type="entry name" value="sensory_box"/>
    <property type="match status" value="2"/>
</dbReference>
<dbReference type="PROSITE" id="PS00688">
    <property type="entry name" value="SIGMA54_INTERACT_3"/>
    <property type="match status" value="1"/>
</dbReference>
<evidence type="ECO:0000259" key="5">
    <source>
        <dbReference type="PROSITE" id="PS50045"/>
    </source>
</evidence>
<dbReference type="SUPFAM" id="SSF46689">
    <property type="entry name" value="Homeodomain-like"/>
    <property type="match status" value="1"/>
</dbReference>
<dbReference type="InterPro" id="IPR035965">
    <property type="entry name" value="PAS-like_dom_sf"/>
</dbReference>
<keyword evidence="3" id="KW-0805">Transcription regulation</keyword>
<dbReference type="SMART" id="SM00091">
    <property type="entry name" value="PAS"/>
    <property type="match status" value="2"/>
</dbReference>
<dbReference type="Pfam" id="PF25601">
    <property type="entry name" value="AAA_lid_14"/>
    <property type="match status" value="1"/>
</dbReference>
<dbReference type="InterPro" id="IPR013767">
    <property type="entry name" value="PAS_fold"/>
</dbReference>
<dbReference type="PROSITE" id="PS00675">
    <property type="entry name" value="SIGMA54_INTERACT_1"/>
    <property type="match status" value="1"/>
</dbReference>
<evidence type="ECO:0000256" key="1">
    <source>
        <dbReference type="ARBA" id="ARBA00022741"/>
    </source>
</evidence>